<dbReference type="Pfam" id="PF00702">
    <property type="entry name" value="Hydrolase"/>
    <property type="match status" value="1"/>
</dbReference>
<keyword evidence="11 16" id="KW-1278">Translocase</keyword>
<keyword evidence="5" id="KW-0597">Phosphoprotein</keyword>
<keyword evidence="8 16" id="KW-0547">Nucleotide-binding</keyword>
<evidence type="ECO:0000256" key="12">
    <source>
        <dbReference type="ARBA" id="ARBA00022989"/>
    </source>
</evidence>
<dbReference type="GO" id="GO:0120029">
    <property type="term" value="P:proton export across plasma membrane"/>
    <property type="evidence" value="ECO:0007669"/>
    <property type="project" value="UniProtKB-UniRule"/>
</dbReference>
<dbReference type="SFLD" id="SFLDF00027">
    <property type="entry name" value="p-type_atpase"/>
    <property type="match status" value="1"/>
</dbReference>
<feature type="transmembrane region" description="Helical" evidence="16">
    <location>
        <begin position="867"/>
        <end position="886"/>
    </location>
</feature>
<comment type="catalytic activity">
    <reaction evidence="14 16">
        <text>ATP + H2O + H(+)(in) = ADP + phosphate + 2 H(+)(out)</text>
        <dbReference type="Rhea" id="RHEA:20852"/>
        <dbReference type="ChEBI" id="CHEBI:15377"/>
        <dbReference type="ChEBI" id="CHEBI:15378"/>
        <dbReference type="ChEBI" id="CHEBI:30616"/>
        <dbReference type="ChEBI" id="CHEBI:43474"/>
        <dbReference type="ChEBI" id="CHEBI:456216"/>
        <dbReference type="EC" id="7.1.2.1"/>
    </reaction>
</comment>
<feature type="compositionally biased region" description="Polar residues" evidence="17">
    <location>
        <begin position="949"/>
        <end position="960"/>
    </location>
</feature>
<dbReference type="FunFam" id="3.40.50.1000:FF:000211">
    <property type="entry name" value="Plasma membrane ATPase"/>
    <property type="match status" value="1"/>
</dbReference>
<feature type="region of interest" description="Disordered" evidence="17">
    <location>
        <begin position="1"/>
        <end position="47"/>
    </location>
</feature>
<dbReference type="FunFam" id="2.70.150.10:FF:000042">
    <property type="entry name" value="Plasma membrane ATPase"/>
    <property type="match status" value="1"/>
</dbReference>
<dbReference type="Gene3D" id="2.70.150.10">
    <property type="entry name" value="Calcium-transporting ATPase, cytoplasmic transduction domain A"/>
    <property type="match status" value="1"/>
</dbReference>
<dbReference type="InterPro" id="IPR006534">
    <property type="entry name" value="P-type_ATPase_IIIA"/>
</dbReference>
<dbReference type="GO" id="GO:0005886">
    <property type="term" value="C:plasma membrane"/>
    <property type="evidence" value="ECO:0007669"/>
    <property type="project" value="UniProtKB-SubCell"/>
</dbReference>
<feature type="domain" description="Cation-transporting P-type ATPase N-terminal" evidence="18">
    <location>
        <begin position="57"/>
        <end position="126"/>
    </location>
</feature>
<keyword evidence="6 16" id="KW-0812">Transmembrane</keyword>
<protein>
    <recommendedName>
        <fullName evidence="15 16">Plasma membrane ATPase</fullName>
        <ecNumber evidence="4 16">7.1.2.1</ecNumber>
    </recommendedName>
</protein>
<proteinExistence type="inferred from homology"/>
<keyword evidence="10 16" id="KW-0460">Magnesium</keyword>
<evidence type="ECO:0000256" key="3">
    <source>
        <dbReference type="ARBA" id="ARBA00008804"/>
    </source>
</evidence>
<dbReference type="GO" id="GO:0005524">
    <property type="term" value="F:ATP binding"/>
    <property type="evidence" value="ECO:0007669"/>
    <property type="project" value="UniProtKB-UniRule"/>
</dbReference>
<dbReference type="InterPro" id="IPR023299">
    <property type="entry name" value="ATPase_P-typ_cyto_dom_N"/>
</dbReference>
<dbReference type="GO" id="GO:0008553">
    <property type="term" value="F:P-type proton-exporting transporter activity"/>
    <property type="evidence" value="ECO:0007669"/>
    <property type="project" value="UniProtKB-UniRule"/>
</dbReference>
<dbReference type="InterPro" id="IPR023214">
    <property type="entry name" value="HAD_sf"/>
</dbReference>
<dbReference type="SMART" id="SM00831">
    <property type="entry name" value="Cation_ATPase_N"/>
    <property type="match status" value="1"/>
</dbReference>
<dbReference type="GO" id="GO:0046872">
    <property type="term" value="F:metal ion binding"/>
    <property type="evidence" value="ECO:0007669"/>
    <property type="project" value="UniProtKB-KW"/>
</dbReference>
<evidence type="ECO:0000256" key="9">
    <source>
        <dbReference type="ARBA" id="ARBA00022840"/>
    </source>
</evidence>
<evidence type="ECO:0000256" key="10">
    <source>
        <dbReference type="ARBA" id="ARBA00022842"/>
    </source>
</evidence>
<dbReference type="PRINTS" id="PR00119">
    <property type="entry name" value="CATATPASE"/>
</dbReference>
<feature type="transmembrane region" description="Helical" evidence="16">
    <location>
        <begin position="807"/>
        <end position="828"/>
    </location>
</feature>
<sequence length="989" mass="109113">MWSGGNDANTKEREPLLPKAEYKMTDVSADRGKQRSAGSASASDDKKQDYGTHYDALYKGVDRRALMNTGADGLTSEESSYRLEKFGRNELVEKKVDKWKKLYLEFTRPMALMVWGAVMIETFEAIFESSSYWADVIVLIILQLVNVFVGWSEELKACNAVSALKKNLQLHATCKRDGKWKNILAAELVPGDRVLVAAGAAIPADVMLGSGKPIQVDQAALTGESLPKTMYPGDIAKMGSSCTRGELEAVVFATGSGTFFGRTASLINTVDEPGNFEKLLQQLTFVMTVSGLVVVIITFVYLLAKGQPVLSSLAFSVVLLVASIPIAMRVVCTTTMALGCRRLVDEKAIVTRLSAVEDIASMTVLCSDKTGTLTLNKMRLQKEMPLFCEGVSKQDVLVAAALATKWKEPPKDPLDTLVLTAIDLSPLDMYEQMEHLPFETSRKRTESTIKRKDGSIFRVTKGAPQVLLEMTYNNAEIKDMVEEKILSLAKRGVRCLAVACSNGKEEGWVLMGLMCFLDPPRPDSKLTIASALKLGITTKMITGDHVAIAVEMCGTLGMGRNVLGPERLPSVNPSDSVSEYLGRDYGSMIENCDGFAQVLPEHKFAIVEALRQKGHVVGMTGDGVNDAPALKRADVGVGVQGATDAARACSDVVLTEAGLSTIIRAIIISRQIVQRMKNYLIYRISVTVQLLLFFFVGALALSPARYHQEKEDSDESSWPHVFALPVSAVVIITILNDGTIISIAYDNVRACKEPEKWHIVKLAFVAICQGMVAMVSSILLLHCMLSSNNDGALLNKLGLGYLEYGQIQMAIFLKISLSNFLSVFSARTTGPFWDRTPGRLMTAAVVQALVVSTLLAVWWPFQDGMHPLSWGLVTMLWMYVIVWFFVQDAVKIVIYKYMDFFGHIPRVKYMDETELEPMFLSEAERSKRLKRKVKKQKEEQGHGGKMSHVVQQLRQNQSNHYPDYPVDEEAGHRQQWANGDGGTERQALL</sequence>
<dbReference type="SUPFAM" id="SSF81653">
    <property type="entry name" value="Calcium ATPase, transduction domain A"/>
    <property type="match status" value="1"/>
</dbReference>
<dbReference type="InterPro" id="IPR044492">
    <property type="entry name" value="P_typ_ATPase_HD_dom"/>
</dbReference>
<organism evidence="19">
    <name type="scientific">Pyramimonas obovata</name>
    <dbReference type="NCBI Taxonomy" id="1411642"/>
    <lineage>
        <taxon>Eukaryota</taxon>
        <taxon>Viridiplantae</taxon>
        <taxon>Chlorophyta</taxon>
        <taxon>Pyramimonadophyceae</taxon>
        <taxon>Pyramimonadales</taxon>
        <taxon>Pyramimonadaceae</taxon>
        <taxon>Pyramimonas</taxon>
        <taxon>Pyramimonas incertae sedis</taxon>
    </lineage>
</organism>
<dbReference type="InterPro" id="IPR004014">
    <property type="entry name" value="ATPase_P-typ_cation-transptr_N"/>
</dbReference>
<evidence type="ECO:0000256" key="4">
    <source>
        <dbReference type="ARBA" id="ARBA00012476"/>
    </source>
</evidence>
<feature type="compositionally biased region" description="Basic and acidic residues" evidence="17">
    <location>
        <begin position="9"/>
        <end position="33"/>
    </location>
</feature>
<keyword evidence="9 16" id="KW-0067">ATP-binding</keyword>
<dbReference type="GO" id="GO:0016887">
    <property type="term" value="F:ATP hydrolysis activity"/>
    <property type="evidence" value="ECO:0007669"/>
    <property type="project" value="InterPro"/>
</dbReference>
<dbReference type="SFLD" id="SFLDS00003">
    <property type="entry name" value="Haloacid_Dehalogenase"/>
    <property type="match status" value="1"/>
</dbReference>
<feature type="transmembrane region" description="Helical" evidence="16">
    <location>
        <begin position="310"/>
        <end position="332"/>
    </location>
</feature>
<feature type="transmembrane region" description="Helical" evidence="16">
    <location>
        <begin position="283"/>
        <end position="304"/>
    </location>
</feature>
<keyword evidence="12 16" id="KW-1133">Transmembrane helix</keyword>
<evidence type="ECO:0000256" key="13">
    <source>
        <dbReference type="ARBA" id="ARBA00023136"/>
    </source>
</evidence>
<evidence type="ECO:0000313" key="19">
    <source>
        <dbReference type="EMBL" id="CAD8685765.1"/>
    </source>
</evidence>
<dbReference type="InterPro" id="IPR008250">
    <property type="entry name" value="ATPase_P-typ_transduc_dom_A_sf"/>
</dbReference>
<evidence type="ECO:0000256" key="11">
    <source>
        <dbReference type="ARBA" id="ARBA00022967"/>
    </source>
</evidence>
<dbReference type="CDD" id="cd02076">
    <property type="entry name" value="P-type_ATPase_H"/>
    <property type="match status" value="1"/>
</dbReference>
<keyword evidence="16" id="KW-0375">Hydrogen ion transport</keyword>
<dbReference type="Pfam" id="PF00122">
    <property type="entry name" value="E1-E2_ATPase"/>
    <property type="match status" value="1"/>
</dbReference>
<dbReference type="EC" id="7.1.2.1" evidence="4 16"/>
<evidence type="ECO:0000256" key="14">
    <source>
        <dbReference type="ARBA" id="ARBA00048122"/>
    </source>
</evidence>
<dbReference type="FunFam" id="3.40.1110.10:FF:000005">
    <property type="entry name" value="Plasma membrane ATPase"/>
    <property type="match status" value="1"/>
</dbReference>
<dbReference type="InterPro" id="IPR001757">
    <property type="entry name" value="P_typ_ATPase"/>
</dbReference>
<dbReference type="PANTHER" id="PTHR42861">
    <property type="entry name" value="CALCIUM-TRANSPORTING ATPASE"/>
    <property type="match status" value="1"/>
</dbReference>
<evidence type="ECO:0000256" key="7">
    <source>
        <dbReference type="ARBA" id="ARBA00022723"/>
    </source>
</evidence>
<keyword evidence="16" id="KW-0813">Transport</keyword>
<dbReference type="SUPFAM" id="SSF56784">
    <property type="entry name" value="HAD-like"/>
    <property type="match status" value="1"/>
</dbReference>
<keyword evidence="16" id="KW-0406">Ion transport</keyword>
<dbReference type="EMBL" id="HBFA01034733">
    <property type="protein sequence ID" value="CAD8685765.1"/>
    <property type="molecule type" value="Transcribed_RNA"/>
</dbReference>
<gene>
    <name evidence="19" type="ORF">POBO1169_LOCUS17403</name>
</gene>
<feature type="transmembrane region" description="Helical" evidence="16">
    <location>
        <begin position="721"/>
        <end position="741"/>
    </location>
</feature>
<dbReference type="AlphaFoldDB" id="A0A7S0RS75"/>
<dbReference type="Pfam" id="PF00690">
    <property type="entry name" value="Cation_ATPase_N"/>
    <property type="match status" value="1"/>
</dbReference>
<dbReference type="SUPFAM" id="SSF81665">
    <property type="entry name" value="Calcium ATPase, transmembrane domain M"/>
    <property type="match status" value="1"/>
</dbReference>
<evidence type="ECO:0000256" key="5">
    <source>
        <dbReference type="ARBA" id="ARBA00022553"/>
    </source>
</evidence>
<comment type="similarity">
    <text evidence="3 16">Belongs to the cation transport ATPase (P-type) (TC 3.A.3) family. Type IIIA subfamily.</text>
</comment>
<dbReference type="NCBIfam" id="TIGR01647">
    <property type="entry name" value="ATPase-IIIA_H"/>
    <property type="match status" value="1"/>
</dbReference>
<evidence type="ECO:0000256" key="16">
    <source>
        <dbReference type="RuleBase" id="RU362083"/>
    </source>
</evidence>
<evidence type="ECO:0000256" key="17">
    <source>
        <dbReference type="SAM" id="MobiDB-lite"/>
    </source>
</evidence>
<evidence type="ECO:0000256" key="2">
    <source>
        <dbReference type="ARBA" id="ARBA00004141"/>
    </source>
</evidence>
<dbReference type="InterPro" id="IPR059000">
    <property type="entry name" value="ATPase_P-type_domA"/>
</dbReference>
<feature type="transmembrane region" description="Helical" evidence="16">
    <location>
        <begin position="680"/>
        <end position="701"/>
    </location>
</feature>
<comment type="subcellular location">
    <subcellularLocation>
        <location evidence="16">Cell membrane</location>
        <topology evidence="16">Multi-pass membrane protein</topology>
    </subcellularLocation>
    <subcellularLocation>
        <location evidence="2">Membrane</location>
        <topology evidence="2">Multi-pass membrane protein</topology>
    </subcellularLocation>
</comment>
<dbReference type="NCBIfam" id="TIGR01494">
    <property type="entry name" value="ATPase_P-type"/>
    <property type="match status" value="2"/>
</dbReference>
<keyword evidence="13 16" id="KW-0472">Membrane</keyword>
<feature type="transmembrane region" description="Helical" evidence="16">
    <location>
        <begin position="840"/>
        <end position="861"/>
    </location>
</feature>
<evidence type="ECO:0000256" key="6">
    <source>
        <dbReference type="ARBA" id="ARBA00022692"/>
    </source>
</evidence>
<dbReference type="Gene3D" id="3.40.1110.10">
    <property type="entry name" value="Calcium-transporting ATPase, cytoplasmic domain N"/>
    <property type="match status" value="1"/>
</dbReference>
<dbReference type="SFLD" id="SFLDG00002">
    <property type="entry name" value="C1.7:_P-type_atpase_like"/>
    <property type="match status" value="1"/>
</dbReference>
<dbReference type="InterPro" id="IPR018303">
    <property type="entry name" value="ATPase_P-typ_P_site"/>
</dbReference>
<name>A0A7S0RS75_9CHLO</name>
<dbReference type="PRINTS" id="PR00120">
    <property type="entry name" value="HATPASE"/>
</dbReference>
<keyword evidence="7" id="KW-0479">Metal-binding</keyword>
<evidence type="ECO:0000256" key="8">
    <source>
        <dbReference type="ARBA" id="ARBA00022741"/>
    </source>
</evidence>
<feature type="region of interest" description="Disordered" evidence="17">
    <location>
        <begin position="930"/>
        <end position="989"/>
    </location>
</feature>
<comment type="function">
    <text evidence="1">The plasma membrane ATPase of plants and fungi is a hydrogen ion pump. The proton gradient it generates drives the active transport of nutrients by H(+)-symport. The resulting external acidification and/or internal alkinization may mediate growth responses.</text>
</comment>
<evidence type="ECO:0000259" key="18">
    <source>
        <dbReference type="SMART" id="SM00831"/>
    </source>
</evidence>
<dbReference type="Gene3D" id="1.20.1110.10">
    <property type="entry name" value="Calcium-transporting ATPase, transmembrane domain"/>
    <property type="match status" value="1"/>
</dbReference>
<accession>A0A7S0RS75</accession>
<dbReference type="PROSITE" id="PS00154">
    <property type="entry name" value="ATPASE_E1_E2"/>
    <property type="match status" value="1"/>
</dbReference>
<reference evidence="19" key="1">
    <citation type="submission" date="2021-01" db="EMBL/GenBank/DDBJ databases">
        <authorList>
            <person name="Corre E."/>
            <person name="Pelletier E."/>
            <person name="Niang G."/>
            <person name="Scheremetjew M."/>
            <person name="Finn R."/>
            <person name="Kale V."/>
            <person name="Holt S."/>
            <person name="Cochrane G."/>
            <person name="Meng A."/>
            <person name="Brown T."/>
            <person name="Cohen L."/>
        </authorList>
    </citation>
    <scope>NUCLEOTIDE SEQUENCE</scope>
    <source>
        <strain evidence="19">CCMP722</strain>
    </source>
</reference>
<evidence type="ECO:0000256" key="1">
    <source>
        <dbReference type="ARBA" id="ARBA00003417"/>
    </source>
</evidence>
<feature type="transmembrane region" description="Helical" evidence="16">
    <location>
        <begin position="762"/>
        <end position="787"/>
    </location>
</feature>
<dbReference type="InterPro" id="IPR036412">
    <property type="entry name" value="HAD-like_sf"/>
</dbReference>
<dbReference type="InterPro" id="IPR023298">
    <property type="entry name" value="ATPase_P-typ_TM_dom_sf"/>
</dbReference>
<dbReference type="Gene3D" id="3.40.50.1000">
    <property type="entry name" value="HAD superfamily/HAD-like"/>
    <property type="match status" value="1"/>
</dbReference>
<evidence type="ECO:0000256" key="15">
    <source>
        <dbReference type="ARBA" id="ARBA00071631"/>
    </source>
</evidence>